<dbReference type="Pfam" id="PF09388">
    <property type="entry name" value="SpoOE-like"/>
    <property type="match status" value="1"/>
</dbReference>
<organism evidence="1 2">
    <name type="scientific">Paenibacillus rhizovicinus</name>
    <dbReference type="NCBI Taxonomy" id="2704463"/>
    <lineage>
        <taxon>Bacteria</taxon>
        <taxon>Bacillati</taxon>
        <taxon>Bacillota</taxon>
        <taxon>Bacilli</taxon>
        <taxon>Bacillales</taxon>
        <taxon>Paenibacillaceae</taxon>
        <taxon>Paenibacillus</taxon>
    </lineage>
</organism>
<dbReference type="InterPro" id="IPR037208">
    <property type="entry name" value="Spo0E-like_sf"/>
</dbReference>
<dbReference type="Gene3D" id="4.10.280.10">
    <property type="entry name" value="Helix-loop-helix DNA-binding domain"/>
    <property type="match status" value="1"/>
</dbReference>
<dbReference type="GO" id="GO:0043937">
    <property type="term" value="P:regulation of sporulation"/>
    <property type="evidence" value="ECO:0007669"/>
    <property type="project" value="InterPro"/>
</dbReference>
<keyword evidence="2" id="KW-1185">Reference proteome</keyword>
<dbReference type="RefSeq" id="WP_162638973.1">
    <property type="nucleotide sequence ID" value="NZ_CP048286.1"/>
</dbReference>
<dbReference type="AlphaFoldDB" id="A0A6C0NVL4"/>
<sequence length="58" mass="6620">MDKQSYHLLERLRGQLVAAALRQGSFLNRDVLILSQTLDQLIVKAQREKMRNPEAAQG</sequence>
<dbReference type="EMBL" id="CP048286">
    <property type="protein sequence ID" value="QHW30244.1"/>
    <property type="molecule type" value="Genomic_DNA"/>
</dbReference>
<name>A0A6C0NVL4_9BACL</name>
<dbReference type="SUPFAM" id="SSF140500">
    <property type="entry name" value="BAS1536-like"/>
    <property type="match status" value="1"/>
</dbReference>
<reference evidence="1 2" key="1">
    <citation type="submission" date="2020-02" db="EMBL/GenBank/DDBJ databases">
        <title>Paenibacillus sp. nov., isolated from rhizosphere soil of tomato.</title>
        <authorList>
            <person name="Weon H.-Y."/>
            <person name="Lee S.A."/>
        </authorList>
    </citation>
    <scope>NUCLEOTIDE SEQUENCE [LARGE SCALE GENOMIC DNA]</scope>
    <source>
        <strain evidence="1 2">14171R-81</strain>
    </source>
</reference>
<gene>
    <name evidence="1" type="ORF">GZH47_04905</name>
</gene>
<protein>
    <submittedName>
        <fullName evidence="1">Aspartyl-phosphate phosphatase Spo0E family protein</fullName>
    </submittedName>
</protein>
<proteinExistence type="predicted"/>
<dbReference type="InterPro" id="IPR036638">
    <property type="entry name" value="HLH_DNA-bd_sf"/>
</dbReference>
<evidence type="ECO:0000313" key="1">
    <source>
        <dbReference type="EMBL" id="QHW30244.1"/>
    </source>
</evidence>
<dbReference type="InterPro" id="IPR018540">
    <property type="entry name" value="Spo0E-like"/>
</dbReference>
<accession>A0A6C0NVL4</accession>
<dbReference type="Proteomes" id="UP000479114">
    <property type="component" value="Chromosome"/>
</dbReference>
<dbReference type="KEGG" id="prz:GZH47_04905"/>
<evidence type="ECO:0000313" key="2">
    <source>
        <dbReference type="Proteomes" id="UP000479114"/>
    </source>
</evidence>
<dbReference type="GO" id="GO:0046983">
    <property type="term" value="F:protein dimerization activity"/>
    <property type="evidence" value="ECO:0007669"/>
    <property type="project" value="InterPro"/>
</dbReference>